<evidence type="ECO:0000313" key="4">
    <source>
        <dbReference type="EMBL" id="GGB59799.1"/>
    </source>
</evidence>
<dbReference type="Pfam" id="PF02230">
    <property type="entry name" value="Abhydrolase_2"/>
    <property type="match status" value="1"/>
</dbReference>
<organism evidence="4 5">
    <name type="scientific">Tistrella bauzanensis</name>
    <dbReference type="NCBI Taxonomy" id="657419"/>
    <lineage>
        <taxon>Bacteria</taxon>
        <taxon>Pseudomonadati</taxon>
        <taxon>Pseudomonadota</taxon>
        <taxon>Alphaproteobacteria</taxon>
        <taxon>Geminicoccales</taxon>
        <taxon>Geminicoccaceae</taxon>
        <taxon>Tistrella</taxon>
    </lineage>
</organism>
<dbReference type="PANTHER" id="PTHR10655:SF17">
    <property type="entry name" value="LYSOPHOSPHOLIPASE-LIKE PROTEIN 1"/>
    <property type="match status" value="1"/>
</dbReference>
<feature type="domain" description="Phospholipase/carboxylesterase/thioesterase" evidence="3">
    <location>
        <begin position="15"/>
        <end position="242"/>
    </location>
</feature>
<evidence type="ECO:0000256" key="1">
    <source>
        <dbReference type="ARBA" id="ARBA00006499"/>
    </source>
</evidence>
<dbReference type="Gene3D" id="3.40.50.1820">
    <property type="entry name" value="alpha/beta hydrolase"/>
    <property type="match status" value="1"/>
</dbReference>
<dbReference type="InterPro" id="IPR029058">
    <property type="entry name" value="AB_hydrolase_fold"/>
</dbReference>
<dbReference type="InterPro" id="IPR003140">
    <property type="entry name" value="PLipase/COase/thioEstase"/>
</dbReference>
<comment type="caution">
    <text evidence="4">The sequence shown here is derived from an EMBL/GenBank/DDBJ whole genome shotgun (WGS) entry which is preliminary data.</text>
</comment>
<evidence type="ECO:0000259" key="3">
    <source>
        <dbReference type="Pfam" id="PF02230"/>
    </source>
</evidence>
<reference evidence="5" key="1">
    <citation type="journal article" date="2019" name="Int. J. Syst. Evol. Microbiol.">
        <title>The Global Catalogue of Microorganisms (GCM) 10K type strain sequencing project: providing services to taxonomists for standard genome sequencing and annotation.</title>
        <authorList>
            <consortium name="The Broad Institute Genomics Platform"/>
            <consortium name="The Broad Institute Genome Sequencing Center for Infectious Disease"/>
            <person name="Wu L."/>
            <person name="Ma J."/>
        </authorList>
    </citation>
    <scope>NUCLEOTIDE SEQUENCE [LARGE SCALE GENOMIC DNA]</scope>
    <source>
        <strain evidence="5">CGMCC 1.10188</strain>
    </source>
</reference>
<protein>
    <submittedName>
        <fullName evidence="4">Phospholipase/carboxylesterase</fullName>
    </submittedName>
</protein>
<dbReference type="SUPFAM" id="SSF53474">
    <property type="entry name" value="alpha/beta-Hydrolases"/>
    <property type="match status" value="1"/>
</dbReference>
<proteinExistence type="inferred from homology"/>
<name>A0ABQ1J4T7_9PROT</name>
<dbReference type="InterPro" id="IPR050565">
    <property type="entry name" value="LYPA1-2/EST-like"/>
</dbReference>
<dbReference type="EMBL" id="BMDZ01000089">
    <property type="protein sequence ID" value="GGB59799.1"/>
    <property type="molecule type" value="Genomic_DNA"/>
</dbReference>
<comment type="similarity">
    <text evidence="1">Belongs to the AB hydrolase superfamily. AB hydrolase 2 family.</text>
</comment>
<gene>
    <name evidence="4" type="ORF">GCM10011505_45680</name>
</gene>
<dbReference type="Proteomes" id="UP000603352">
    <property type="component" value="Unassembled WGS sequence"/>
</dbReference>
<keyword evidence="2" id="KW-0378">Hydrolase</keyword>
<evidence type="ECO:0000256" key="2">
    <source>
        <dbReference type="ARBA" id="ARBA00022801"/>
    </source>
</evidence>
<sequence>MPLPLSDLPALMRPADGPARRLVVLLHGYGGDGREMAGFARRMARRMPDTAFFTPNGPEPCPEGVAGLQWFATPGYQPGFVAGDPAAMPAADAAGHARMATTAAASCPALDVRIDAVLDRLGLNARHMALAGFSQGQMMSLALMLGRLRAGRPAPSAVVGFSGTLLGPVQAVSVQPPRTGSLPPVLLVHGRADDIVPFAAARYVQATLAMAGFPVDLLARPDLDHRVDLTGLAAATSFIDHHLPSAGPAMVTSGD</sequence>
<dbReference type="RefSeq" id="WP_188582310.1">
    <property type="nucleotide sequence ID" value="NZ_BMDZ01000089.1"/>
</dbReference>
<keyword evidence="5" id="KW-1185">Reference proteome</keyword>
<dbReference type="PANTHER" id="PTHR10655">
    <property type="entry name" value="LYSOPHOSPHOLIPASE-RELATED"/>
    <property type="match status" value="1"/>
</dbReference>
<evidence type="ECO:0000313" key="5">
    <source>
        <dbReference type="Proteomes" id="UP000603352"/>
    </source>
</evidence>
<accession>A0ABQ1J4T7</accession>